<dbReference type="EnsemblMetazoa" id="ADAC007831-RA">
    <property type="protein sequence ID" value="ADAC007831-PA"/>
    <property type="gene ID" value="ADAC007831"/>
</dbReference>
<keyword evidence="1" id="KW-0732">Signal</keyword>
<dbReference type="VEuPathDB" id="VectorBase:ADAC007831"/>
<sequence length="90" mass="10110">MHRNAALLLTVLCLCVVGTRTVGAQIIDDRMDKVVTMFDNFKDVVNLNLFLYDLHTLLQEVSPAYGPVKYYHNIRPDDELDASGDVKAAK</sequence>
<dbReference type="AlphaFoldDB" id="W5JCJ0"/>
<reference evidence="2" key="3">
    <citation type="journal article" date="2013" name="Nucleic Acids Res.">
        <title>The genome of Anopheles darlingi, the main neotropical malaria vector.</title>
        <authorList>
            <person name="Marinotti O."/>
            <person name="Cerqueira G.C."/>
            <person name="de Almeida L.G."/>
            <person name="Ferro M.I."/>
            <person name="Loreto E.L."/>
            <person name="Zaha A."/>
            <person name="Teixeira S.M."/>
            <person name="Wespiser A.R."/>
            <person name="Almeida E Silva A."/>
            <person name="Schlindwein A.D."/>
            <person name="Pacheco A.C."/>
            <person name="Silva A.L."/>
            <person name="Graveley B.R."/>
            <person name="Walenz B.P."/>
            <person name="Lima Bde A."/>
            <person name="Ribeiro C.A."/>
            <person name="Nunes-Silva C.G."/>
            <person name="de Carvalho C.R."/>
            <person name="Soares C.M."/>
            <person name="de Menezes C.B."/>
            <person name="Matiolli C."/>
            <person name="Caffrey D."/>
            <person name="Araujo D.A."/>
            <person name="de Oliveira D.M."/>
            <person name="Golenbock D."/>
            <person name="Grisard E.C."/>
            <person name="Fantinatti-Garboggini F."/>
            <person name="de Carvalho F.M."/>
            <person name="Barcellos F.G."/>
            <person name="Prosdocimi F."/>
            <person name="May G."/>
            <person name="Azevedo Junior G.M."/>
            <person name="Guimaraes G.M."/>
            <person name="Goldman G.H."/>
            <person name="Padilha I.Q."/>
            <person name="Batista Jda S."/>
            <person name="Ferro J.A."/>
            <person name="Ribeiro J.M."/>
            <person name="Fietto J.L."/>
            <person name="Dabbas K.M."/>
            <person name="Cerdeira L."/>
            <person name="Agnez-Lima L.F."/>
            <person name="Brocchi M."/>
            <person name="de Carvalho M.O."/>
            <person name="Teixeira Mde M."/>
            <person name="Diniz Maia Mde M."/>
            <person name="Goldman M.H."/>
            <person name="Cruz Schneider M.P."/>
            <person name="Felipe M.S."/>
            <person name="Hungria M."/>
            <person name="Nicolas M.F."/>
            <person name="Pereira M."/>
            <person name="Montes M.A."/>
            <person name="Cantao M.E."/>
            <person name="Vincentz M."/>
            <person name="Rafael M.S."/>
            <person name="Silverman N."/>
            <person name="Stoco P.H."/>
            <person name="Souza R.C."/>
            <person name="Vicentini R."/>
            <person name="Gazzinelli R.T."/>
            <person name="Neves Rde O."/>
            <person name="Silva R."/>
            <person name="Astolfi-Filho S."/>
            <person name="Maciel T.E."/>
            <person name="Urmenyi T.P."/>
            <person name="Tadei W.P."/>
            <person name="Camargo E.P."/>
            <person name="de Vasconcelos A.T."/>
        </authorList>
    </citation>
    <scope>NUCLEOTIDE SEQUENCE</scope>
</reference>
<dbReference type="Proteomes" id="UP000000673">
    <property type="component" value="Unassembled WGS sequence"/>
</dbReference>
<gene>
    <name evidence="2" type="ORF">AND_007831</name>
</gene>
<evidence type="ECO:0008006" key="5">
    <source>
        <dbReference type="Google" id="ProtNLM"/>
    </source>
</evidence>
<reference evidence="2" key="2">
    <citation type="submission" date="2010-05" db="EMBL/GenBank/DDBJ databases">
        <authorList>
            <person name="Almeida L.G."/>
            <person name="Nicolas M.F."/>
            <person name="Souza R.C."/>
            <person name="Vasconcelos A.T.R."/>
        </authorList>
    </citation>
    <scope>NUCLEOTIDE SEQUENCE</scope>
</reference>
<proteinExistence type="predicted"/>
<evidence type="ECO:0000256" key="1">
    <source>
        <dbReference type="SAM" id="SignalP"/>
    </source>
</evidence>
<accession>W5JCJ0</accession>
<dbReference type="HOGENOM" id="CLU_2442648_0_0_1"/>
<evidence type="ECO:0000313" key="3">
    <source>
        <dbReference type="EnsemblMetazoa" id="ADAC007831-PA"/>
    </source>
</evidence>
<organism evidence="2">
    <name type="scientific">Anopheles darlingi</name>
    <name type="common">Mosquito</name>
    <dbReference type="NCBI Taxonomy" id="43151"/>
    <lineage>
        <taxon>Eukaryota</taxon>
        <taxon>Metazoa</taxon>
        <taxon>Ecdysozoa</taxon>
        <taxon>Arthropoda</taxon>
        <taxon>Hexapoda</taxon>
        <taxon>Insecta</taxon>
        <taxon>Pterygota</taxon>
        <taxon>Neoptera</taxon>
        <taxon>Endopterygota</taxon>
        <taxon>Diptera</taxon>
        <taxon>Nematocera</taxon>
        <taxon>Culicoidea</taxon>
        <taxon>Culicidae</taxon>
        <taxon>Anophelinae</taxon>
        <taxon>Anopheles</taxon>
    </lineage>
</organism>
<evidence type="ECO:0000313" key="4">
    <source>
        <dbReference type="Proteomes" id="UP000000673"/>
    </source>
</evidence>
<protein>
    <recommendedName>
        <fullName evidence="5">Secreted protein</fullName>
    </recommendedName>
</protein>
<evidence type="ECO:0000313" key="2">
    <source>
        <dbReference type="EMBL" id="ETN60544.1"/>
    </source>
</evidence>
<dbReference type="EMBL" id="ADMH02001910">
    <property type="protein sequence ID" value="ETN60544.1"/>
    <property type="molecule type" value="Genomic_DNA"/>
</dbReference>
<reference evidence="3" key="4">
    <citation type="submission" date="2015-06" db="UniProtKB">
        <authorList>
            <consortium name="EnsemblMetazoa"/>
        </authorList>
    </citation>
    <scope>IDENTIFICATION</scope>
</reference>
<keyword evidence="4" id="KW-1185">Reference proteome</keyword>
<name>W5JCJ0_ANODA</name>
<reference evidence="2 4" key="1">
    <citation type="journal article" date="2010" name="BMC Genomics">
        <title>Combination of measures distinguishes pre-miRNAs from other stem-loops in the genome of the newly sequenced Anopheles darlingi.</title>
        <authorList>
            <person name="Mendes N.D."/>
            <person name="Freitas A.T."/>
            <person name="Vasconcelos A.T."/>
            <person name="Sagot M.F."/>
        </authorList>
    </citation>
    <scope>NUCLEOTIDE SEQUENCE</scope>
</reference>
<feature type="chain" id="PRO_5010155196" description="Secreted protein" evidence="1">
    <location>
        <begin position="25"/>
        <end position="90"/>
    </location>
</feature>
<feature type="signal peptide" evidence="1">
    <location>
        <begin position="1"/>
        <end position="24"/>
    </location>
</feature>